<proteinExistence type="inferred from homology"/>
<dbReference type="CDD" id="cd06464">
    <property type="entry name" value="ACD_sHsps-like"/>
    <property type="match status" value="1"/>
</dbReference>
<evidence type="ECO:0000313" key="6">
    <source>
        <dbReference type="Proteomes" id="UP000825935"/>
    </source>
</evidence>
<dbReference type="EMBL" id="CM035441">
    <property type="protein sequence ID" value="KAH7280735.1"/>
    <property type="molecule type" value="Genomic_DNA"/>
</dbReference>
<dbReference type="InterPro" id="IPR002068">
    <property type="entry name" value="A-crystallin/Hsp20_dom"/>
</dbReference>
<name>A0A8T2QAT4_CERRI</name>
<accession>A0A8T2QAT4</accession>
<dbReference type="PANTHER" id="PTHR11527">
    <property type="entry name" value="HEAT-SHOCK PROTEIN 20 FAMILY MEMBER"/>
    <property type="match status" value="1"/>
</dbReference>
<gene>
    <name evidence="5" type="ORF">KP509_36G012000</name>
</gene>
<dbReference type="SUPFAM" id="SSF49764">
    <property type="entry name" value="HSP20-like chaperones"/>
    <property type="match status" value="1"/>
</dbReference>
<evidence type="ECO:0000259" key="4">
    <source>
        <dbReference type="PROSITE" id="PS01031"/>
    </source>
</evidence>
<protein>
    <recommendedName>
        <fullName evidence="4">SHSP domain-containing protein</fullName>
    </recommendedName>
</protein>
<sequence>MEQNNCFQIKVGLLVVSSREEPIRIARYLGITKKDVKLEIIDCVTLEISGQFPPETHCNLKWHVKERPTGAFRRTFLLPQNVLASKLRAFEVDGMLVVKIPKKKSC</sequence>
<dbReference type="PROSITE" id="PS01031">
    <property type="entry name" value="SHSP"/>
    <property type="match status" value="1"/>
</dbReference>
<feature type="domain" description="SHSP" evidence="4">
    <location>
        <begin position="4"/>
        <end position="106"/>
    </location>
</feature>
<evidence type="ECO:0000256" key="1">
    <source>
        <dbReference type="ARBA" id="ARBA00023016"/>
    </source>
</evidence>
<dbReference type="InterPro" id="IPR031107">
    <property type="entry name" value="Small_HSP"/>
</dbReference>
<comment type="similarity">
    <text evidence="2 3">Belongs to the small heat shock protein (HSP20) family.</text>
</comment>
<dbReference type="InterPro" id="IPR008978">
    <property type="entry name" value="HSP20-like_chaperone"/>
</dbReference>
<evidence type="ECO:0000256" key="2">
    <source>
        <dbReference type="PROSITE-ProRule" id="PRU00285"/>
    </source>
</evidence>
<dbReference type="Proteomes" id="UP000825935">
    <property type="component" value="Chromosome 36"/>
</dbReference>
<evidence type="ECO:0000256" key="3">
    <source>
        <dbReference type="RuleBase" id="RU003616"/>
    </source>
</evidence>
<comment type="caution">
    <text evidence="5">The sequence shown here is derived from an EMBL/GenBank/DDBJ whole genome shotgun (WGS) entry which is preliminary data.</text>
</comment>
<organism evidence="5 6">
    <name type="scientific">Ceratopteris richardii</name>
    <name type="common">Triangle waterfern</name>
    <dbReference type="NCBI Taxonomy" id="49495"/>
    <lineage>
        <taxon>Eukaryota</taxon>
        <taxon>Viridiplantae</taxon>
        <taxon>Streptophyta</taxon>
        <taxon>Embryophyta</taxon>
        <taxon>Tracheophyta</taxon>
        <taxon>Polypodiopsida</taxon>
        <taxon>Polypodiidae</taxon>
        <taxon>Polypodiales</taxon>
        <taxon>Pteridineae</taxon>
        <taxon>Pteridaceae</taxon>
        <taxon>Parkerioideae</taxon>
        <taxon>Ceratopteris</taxon>
    </lineage>
</organism>
<keyword evidence="6" id="KW-1185">Reference proteome</keyword>
<dbReference type="Pfam" id="PF00011">
    <property type="entry name" value="HSP20"/>
    <property type="match status" value="1"/>
</dbReference>
<dbReference type="OrthoDB" id="1431247at2759"/>
<dbReference type="Gene3D" id="2.60.40.790">
    <property type="match status" value="1"/>
</dbReference>
<dbReference type="AlphaFoldDB" id="A0A8T2QAT4"/>
<reference evidence="5" key="1">
    <citation type="submission" date="2021-08" db="EMBL/GenBank/DDBJ databases">
        <title>WGS assembly of Ceratopteris richardii.</title>
        <authorList>
            <person name="Marchant D.B."/>
            <person name="Chen G."/>
            <person name="Jenkins J."/>
            <person name="Shu S."/>
            <person name="Leebens-Mack J."/>
            <person name="Grimwood J."/>
            <person name="Schmutz J."/>
            <person name="Soltis P."/>
            <person name="Soltis D."/>
            <person name="Chen Z.-H."/>
        </authorList>
    </citation>
    <scope>NUCLEOTIDE SEQUENCE</scope>
    <source>
        <strain evidence="5">Whitten #5841</strain>
        <tissue evidence="5">Leaf</tissue>
    </source>
</reference>
<evidence type="ECO:0000313" key="5">
    <source>
        <dbReference type="EMBL" id="KAH7280735.1"/>
    </source>
</evidence>
<keyword evidence="1" id="KW-0346">Stress response</keyword>